<dbReference type="Pfam" id="PF01575">
    <property type="entry name" value="MaoC_dehydratas"/>
    <property type="match status" value="1"/>
</dbReference>
<dbReference type="GO" id="GO:0004312">
    <property type="term" value="F:fatty acid synthase activity"/>
    <property type="evidence" value="ECO:0007669"/>
    <property type="project" value="InterPro"/>
</dbReference>
<protein>
    <recommendedName>
        <fullName evidence="1">MaoC-like domain-containing protein</fullName>
    </recommendedName>
</protein>
<dbReference type="GO" id="GO:0006633">
    <property type="term" value="P:fatty acid biosynthetic process"/>
    <property type="evidence" value="ECO:0007669"/>
    <property type="project" value="InterPro"/>
</dbReference>
<dbReference type="Gene3D" id="3.10.129.10">
    <property type="entry name" value="Hotdog Thioesterase"/>
    <property type="match status" value="1"/>
</dbReference>
<feature type="domain" description="MaoC-like" evidence="1">
    <location>
        <begin position="182"/>
        <end position="262"/>
    </location>
</feature>
<evidence type="ECO:0000313" key="3">
    <source>
        <dbReference type="Proteomes" id="UP000317365"/>
    </source>
</evidence>
<organism evidence="2 3">
    <name type="scientific">Rhodoferax aquaticus</name>
    <dbReference type="NCBI Taxonomy" id="2527691"/>
    <lineage>
        <taxon>Bacteria</taxon>
        <taxon>Pseudomonadati</taxon>
        <taxon>Pseudomonadota</taxon>
        <taxon>Betaproteobacteria</taxon>
        <taxon>Burkholderiales</taxon>
        <taxon>Comamonadaceae</taxon>
        <taxon>Rhodoferax</taxon>
    </lineage>
</organism>
<evidence type="ECO:0000313" key="2">
    <source>
        <dbReference type="EMBL" id="QDL54794.1"/>
    </source>
</evidence>
<name>A0A515EQ46_9BURK</name>
<dbReference type="Proteomes" id="UP000317365">
    <property type="component" value="Chromosome"/>
</dbReference>
<dbReference type="PRINTS" id="PR01483">
    <property type="entry name" value="FASYNTHASE"/>
</dbReference>
<dbReference type="RefSeq" id="WP_142811953.1">
    <property type="nucleotide sequence ID" value="NZ_CP036282.1"/>
</dbReference>
<reference evidence="3" key="1">
    <citation type="submission" date="2019-02" db="EMBL/GenBank/DDBJ databases">
        <title>Complete genome sequence of Rhodoferax sp. Gr-4.</title>
        <authorList>
            <person name="Jin L."/>
        </authorList>
    </citation>
    <scope>NUCLEOTIDE SEQUENCE [LARGE SCALE GENOMIC DNA]</scope>
    <source>
        <strain evidence="3">Gr-4</strain>
    </source>
</reference>
<reference evidence="3" key="2">
    <citation type="journal article" date="2020" name="Int. J. Syst. Evol. Microbiol.">
        <title>Genomic insights into a novel species Rhodoferax aquaticus sp. nov., isolated from freshwater.</title>
        <authorList>
            <person name="Li T."/>
            <person name="Zhuo Y."/>
            <person name="Jin C.Z."/>
            <person name="Wu X."/>
            <person name="Ko S.R."/>
            <person name="Jin F.J."/>
            <person name="Ahn C.Y."/>
            <person name="Oh H.M."/>
            <person name="Lee H.G."/>
            <person name="Jin L."/>
        </authorList>
    </citation>
    <scope>NUCLEOTIDE SEQUENCE [LARGE SCALE GENOMIC DNA]</scope>
    <source>
        <strain evidence="3">Gr-4</strain>
    </source>
</reference>
<evidence type="ECO:0000259" key="1">
    <source>
        <dbReference type="Pfam" id="PF01575"/>
    </source>
</evidence>
<proteinExistence type="predicted"/>
<sequence>MKTIDFETLPATASQYVGALLSTRKRAGVVKALPAITYVRPSVVLDGAAIAAYAKVCGYQAAHGVPLLYPQMLTFPLAMAFFVSPDCPWPALGTVHLGNRVKQHHALAAGDDVRVEMSTGQLMAHDKGQMFDLDMKILRDGELVWEATQTLLRMGVKNPTGEPFASALSMDTPLSHQADFFASSDLGRRYGKVSGDFNPIHMSALSAKLFGFRQAIAHGMWTKARALAALMPAAPVAQAEVAVEFKTPLFLPARASLWSTRQTTGSFDQAALFEVRNAKGDKPHVRGHLSFHTA</sequence>
<dbReference type="EMBL" id="CP036282">
    <property type="protein sequence ID" value="QDL54794.1"/>
    <property type="molecule type" value="Genomic_DNA"/>
</dbReference>
<dbReference type="KEGG" id="rhg:EXZ61_11765"/>
<dbReference type="InterPro" id="IPR029069">
    <property type="entry name" value="HotDog_dom_sf"/>
</dbReference>
<dbReference type="InterPro" id="IPR003965">
    <property type="entry name" value="Fatty_acid_synthase"/>
</dbReference>
<keyword evidence="3" id="KW-1185">Reference proteome</keyword>
<dbReference type="PANTHER" id="PTHR43841:SF3">
    <property type="entry name" value="(3R)-HYDROXYACYL-ACP DEHYDRATASE SUBUNIT HADB"/>
    <property type="match status" value="1"/>
</dbReference>
<dbReference type="PANTHER" id="PTHR43841">
    <property type="entry name" value="3-HYDROXYACYL-THIOESTER DEHYDRATASE HTDX-RELATED"/>
    <property type="match status" value="1"/>
</dbReference>
<dbReference type="SUPFAM" id="SSF54637">
    <property type="entry name" value="Thioesterase/thiol ester dehydrase-isomerase"/>
    <property type="match status" value="2"/>
</dbReference>
<dbReference type="GO" id="GO:0005835">
    <property type="term" value="C:fatty acid synthase complex"/>
    <property type="evidence" value="ECO:0007669"/>
    <property type="project" value="InterPro"/>
</dbReference>
<dbReference type="AlphaFoldDB" id="A0A515EQ46"/>
<dbReference type="InterPro" id="IPR002539">
    <property type="entry name" value="MaoC-like_dom"/>
</dbReference>
<accession>A0A515EQ46</accession>
<gene>
    <name evidence="2" type="ORF">EXZ61_11765</name>
</gene>